<gene>
    <name evidence="1" type="ORF">L9F63_017790</name>
</gene>
<reference evidence="1" key="1">
    <citation type="journal article" date="2023" name="IScience">
        <title>Live-bearing cockroach genome reveals convergent evolutionary mechanisms linked to viviparity in insects and beyond.</title>
        <authorList>
            <person name="Fouks B."/>
            <person name="Harrison M.C."/>
            <person name="Mikhailova A.A."/>
            <person name="Marchal E."/>
            <person name="English S."/>
            <person name="Carruthers M."/>
            <person name="Jennings E.C."/>
            <person name="Chiamaka E.L."/>
            <person name="Frigard R.A."/>
            <person name="Pippel M."/>
            <person name="Attardo G.M."/>
            <person name="Benoit J.B."/>
            <person name="Bornberg-Bauer E."/>
            <person name="Tobe S.S."/>
        </authorList>
    </citation>
    <scope>NUCLEOTIDE SEQUENCE</scope>
    <source>
        <strain evidence="1">Stay&amp;Tobe</strain>
    </source>
</reference>
<organism evidence="1 2">
    <name type="scientific">Diploptera punctata</name>
    <name type="common">Pacific beetle cockroach</name>
    <dbReference type="NCBI Taxonomy" id="6984"/>
    <lineage>
        <taxon>Eukaryota</taxon>
        <taxon>Metazoa</taxon>
        <taxon>Ecdysozoa</taxon>
        <taxon>Arthropoda</taxon>
        <taxon>Hexapoda</taxon>
        <taxon>Insecta</taxon>
        <taxon>Pterygota</taxon>
        <taxon>Neoptera</taxon>
        <taxon>Polyneoptera</taxon>
        <taxon>Dictyoptera</taxon>
        <taxon>Blattodea</taxon>
        <taxon>Blaberoidea</taxon>
        <taxon>Blaberidae</taxon>
        <taxon>Diplopterinae</taxon>
        <taxon>Diploptera</taxon>
    </lineage>
</organism>
<keyword evidence="2" id="KW-1185">Reference proteome</keyword>
<protein>
    <submittedName>
        <fullName evidence="1">Uncharacterized protein</fullName>
    </submittedName>
</protein>
<sequence length="96" mass="11039">EDQLVRVLEKNTELTIQNTDLQKQVQHLQNFQLHKILLFYDRTHFISLDEQNVQVNPGSTTTSNRSGDIESILKSEEKTISFLNELGDKLASGFLH</sequence>
<dbReference type="AlphaFoldDB" id="A0AAD8EGN9"/>
<feature type="non-terminal residue" evidence="1">
    <location>
        <position position="1"/>
    </location>
</feature>
<evidence type="ECO:0000313" key="2">
    <source>
        <dbReference type="Proteomes" id="UP001233999"/>
    </source>
</evidence>
<reference evidence="1" key="2">
    <citation type="submission" date="2023-05" db="EMBL/GenBank/DDBJ databases">
        <authorList>
            <person name="Fouks B."/>
        </authorList>
    </citation>
    <scope>NUCLEOTIDE SEQUENCE</scope>
    <source>
        <strain evidence="1">Stay&amp;Tobe</strain>
        <tissue evidence="1">Testes</tissue>
    </source>
</reference>
<dbReference type="Proteomes" id="UP001233999">
    <property type="component" value="Unassembled WGS sequence"/>
</dbReference>
<dbReference type="EMBL" id="JASPKZ010005296">
    <property type="protein sequence ID" value="KAJ9588912.1"/>
    <property type="molecule type" value="Genomic_DNA"/>
</dbReference>
<name>A0AAD8EGN9_DIPPU</name>
<proteinExistence type="predicted"/>
<evidence type="ECO:0000313" key="1">
    <source>
        <dbReference type="EMBL" id="KAJ9588912.1"/>
    </source>
</evidence>
<comment type="caution">
    <text evidence="1">The sequence shown here is derived from an EMBL/GenBank/DDBJ whole genome shotgun (WGS) entry which is preliminary data.</text>
</comment>
<accession>A0AAD8EGN9</accession>
<feature type="non-terminal residue" evidence="1">
    <location>
        <position position="96"/>
    </location>
</feature>